<sequence>MPDGDYIAWHAAAKWRKLANLLKSGASDIEIEDSAASAVAKTIRASGGVPDFAAAAQQVFAAVAVDSAVVARPKPSATVVDRMLSDSIQALAVRLQNSMQLVSPAQAAQLLARQMIGRIVAAGIDHDVPALVGKGHFTAGELQTALRRVVDSTPMKELAIRWLAHPTGIGLRAPNRRTAAKPLDELLGTALDEL</sequence>
<dbReference type="Proteomes" id="UP000470404">
    <property type="component" value="Unassembled WGS sequence"/>
</dbReference>
<protein>
    <recommendedName>
        <fullName evidence="3">DUF222 domain-containing protein</fullName>
    </recommendedName>
</protein>
<gene>
    <name evidence="1" type="ORF">G3I59_09340</name>
</gene>
<evidence type="ECO:0008006" key="3">
    <source>
        <dbReference type="Google" id="ProtNLM"/>
    </source>
</evidence>
<evidence type="ECO:0000313" key="2">
    <source>
        <dbReference type="Proteomes" id="UP000470404"/>
    </source>
</evidence>
<reference evidence="1 2" key="1">
    <citation type="submission" date="2020-01" db="EMBL/GenBank/DDBJ databases">
        <title>Insect and environment-associated Actinomycetes.</title>
        <authorList>
            <person name="Currrie C."/>
            <person name="Chevrette M."/>
            <person name="Carlson C."/>
            <person name="Stubbendieck R."/>
            <person name="Wendt-Pienkowski E."/>
        </authorList>
    </citation>
    <scope>NUCLEOTIDE SEQUENCE [LARGE SCALE GENOMIC DNA]</scope>
    <source>
        <strain evidence="1 2">SID8386</strain>
    </source>
</reference>
<comment type="caution">
    <text evidence="1">The sequence shown here is derived from an EMBL/GenBank/DDBJ whole genome shotgun (WGS) entry which is preliminary data.</text>
</comment>
<name>A0ABX0BJU5_9PSEU</name>
<proteinExistence type="predicted"/>
<dbReference type="RefSeq" id="WP_067581109.1">
    <property type="nucleotide sequence ID" value="NZ_JAAGNC010000061.1"/>
</dbReference>
<dbReference type="EMBL" id="JAAGNC010000061">
    <property type="protein sequence ID" value="NEC55789.1"/>
    <property type="molecule type" value="Genomic_DNA"/>
</dbReference>
<evidence type="ECO:0000313" key="1">
    <source>
        <dbReference type="EMBL" id="NEC55789.1"/>
    </source>
</evidence>
<accession>A0ABX0BJU5</accession>
<keyword evidence="2" id="KW-1185">Reference proteome</keyword>
<organism evidence="1 2">
    <name type="scientific">Amycolatopsis rubida</name>
    <dbReference type="NCBI Taxonomy" id="112413"/>
    <lineage>
        <taxon>Bacteria</taxon>
        <taxon>Bacillati</taxon>
        <taxon>Actinomycetota</taxon>
        <taxon>Actinomycetes</taxon>
        <taxon>Pseudonocardiales</taxon>
        <taxon>Pseudonocardiaceae</taxon>
        <taxon>Amycolatopsis</taxon>
    </lineage>
</organism>